<evidence type="ECO:0000313" key="3">
    <source>
        <dbReference type="Proteomes" id="UP000304912"/>
    </source>
</evidence>
<keyword evidence="1" id="KW-0812">Transmembrane</keyword>
<dbReference type="SUPFAM" id="SSF48452">
    <property type="entry name" value="TPR-like"/>
    <property type="match status" value="1"/>
</dbReference>
<dbReference type="OrthoDB" id="6286134at2"/>
<evidence type="ECO:0008006" key="4">
    <source>
        <dbReference type="Google" id="ProtNLM"/>
    </source>
</evidence>
<dbReference type="RefSeq" id="WP_139755256.1">
    <property type="nucleotide sequence ID" value="NZ_CP039852.1"/>
</dbReference>
<dbReference type="Gene3D" id="1.25.40.10">
    <property type="entry name" value="Tetratricopeptide repeat domain"/>
    <property type="match status" value="1"/>
</dbReference>
<keyword evidence="3" id="KW-1185">Reference proteome</keyword>
<keyword evidence="1" id="KW-1133">Transmembrane helix</keyword>
<dbReference type="KEGG" id="salk:FBQ74_03005"/>
<dbReference type="Proteomes" id="UP000304912">
    <property type="component" value="Chromosome"/>
</dbReference>
<name>A0A5B7YB31_9ALTE</name>
<gene>
    <name evidence="2" type="ORF">FBQ74_03005</name>
</gene>
<proteinExistence type="predicted"/>
<dbReference type="EMBL" id="CP039852">
    <property type="protein sequence ID" value="QCZ92503.1"/>
    <property type="molecule type" value="Genomic_DNA"/>
</dbReference>
<evidence type="ECO:0000313" key="2">
    <source>
        <dbReference type="EMBL" id="QCZ92503.1"/>
    </source>
</evidence>
<feature type="transmembrane region" description="Helical" evidence="1">
    <location>
        <begin position="18"/>
        <end position="40"/>
    </location>
</feature>
<reference evidence="2 3" key="1">
    <citation type="submission" date="2019-04" db="EMBL/GenBank/DDBJ databases">
        <title>Salinimonas iocasae sp. nov., a halophilic bacterium isolated from the outer tube casing of tubeworms in Okinawa Trough.</title>
        <authorList>
            <person name="Zhang H."/>
            <person name="Wang H."/>
            <person name="Li C."/>
        </authorList>
    </citation>
    <scope>NUCLEOTIDE SEQUENCE [LARGE SCALE GENOMIC DNA]</scope>
    <source>
        <strain evidence="2 3">KX18D6</strain>
    </source>
</reference>
<sequence length="479" mass="52519">MSSIDRDIDQGKKHHKSVLLKLTVAIALAALLALALYLIVPLLSGEPDSAASDEKQQRGADNEAAQLAKTLSDDEKRALQQRLSQTKAVLSAISDAKRNWQPDTVSSLNERLQKAYALYGQSHFQRTEDTLDDIDKALSQFNTAYEQAYISALEEARSAYKNGNIHDARSAVSAALNVKPDDAPALALKARIDVFAEVQSLYEQARVGKVENNLQKQYEALQKIVALDPEQAEAKQALSQVEQQIGDTSFSAVMSQAIKAVESKAYDRARELLIQASKLKPNNAQVATLQARIDQEQRAAGQADVEAQIRVFAQADEWKTVSMLAEKSIQSFPQSQVLQLARTNAEKILSARQTIEQYLARPQRLADERIRANAERAISQASEISALSPSLQNSISDLESALSGSNAPLPVTVYSDSKTYIKVMGVGVVGKVDEKQISLKPGTYRFEGSREGYRSKIISVTVSANTYPLSVRLVCTEKV</sequence>
<dbReference type="InterPro" id="IPR011990">
    <property type="entry name" value="TPR-like_helical_dom_sf"/>
</dbReference>
<evidence type="ECO:0000256" key="1">
    <source>
        <dbReference type="SAM" id="Phobius"/>
    </source>
</evidence>
<accession>A0A5B7YB31</accession>
<protein>
    <recommendedName>
        <fullName evidence="4">PEGA domain-containing protein</fullName>
    </recommendedName>
</protein>
<organism evidence="2 3">
    <name type="scientific">Salinimonas iocasae</name>
    <dbReference type="NCBI Taxonomy" id="2572577"/>
    <lineage>
        <taxon>Bacteria</taxon>
        <taxon>Pseudomonadati</taxon>
        <taxon>Pseudomonadota</taxon>
        <taxon>Gammaproteobacteria</taxon>
        <taxon>Alteromonadales</taxon>
        <taxon>Alteromonadaceae</taxon>
        <taxon>Alteromonas/Salinimonas group</taxon>
        <taxon>Salinimonas</taxon>
    </lineage>
</organism>
<dbReference type="AlphaFoldDB" id="A0A5B7YB31"/>
<keyword evidence="1" id="KW-0472">Membrane</keyword>